<reference evidence="2" key="1">
    <citation type="journal article" date="2017" name="Nature">
        <title>The genome of Chenopodium quinoa.</title>
        <authorList>
            <person name="Jarvis D.E."/>
            <person name="Ho Y.S."/>
            <person name="Lightfoot D.J."/>
            <person name="Schmoeckel S.M."/>
            <person name="Li B."/>
            <person name="Borm T.J.A."/>
            <person name="Ohyanagi H."/>
            <person name="Mineta K."/>
            <person name="Michell C.T."/>
            <person name="Saber N."/>
            <person name="Kharbatia N.M."/>
            <person name="Rupper R.R."/>
            <person name="Sharp A.R."/>
            <person name="Dally N."/>
            <person name="Boughton B.A."/>
            <person name="Woo Y.H."/>
            <person name="Gao G."/>
            <person name="Schijlen E.G.W.M."/>
            <person name="Guo X."/>
            <person name="Momin A.A."/>
            <person name="Negrao S."/>
            <person name="Al-Babili S."/>
            <person name="Gehring C."/>
            <person name="Roessner U."/>
            <person name="Jung C."/>
            <person name="Murphy K."/>
            <person name="Arold S.T."/>
            <person name="Gojobori T."/>
            <person name="van der Linden C.G."/>
            <person name="van Loo E.N."/>
            <person name="Jellen E.N."/>
            <person name="Maughan P.J."/>
            <person name="Tester M."/>
        </authorList>
    </citation>
    <scope>NUCLEOTIDE SEQUENCE [LARGE SCALE GENOMIC DNA]</scope>
    <source>
        <strain evidence="2">cv. PI 614886</strain>
    </source>
</reference>
<dbReference type="Gene3D" id="1.10.10.60">
    <property type="entry name" value="Homeodomain-like"/>
    <property type="match status" value="1"/>
</dbReference>
<dbReference type="GeneID" id="110681789"/>
<protein>
    <recommendedName>
        <fullName evidence="4">Myb-like domain-containing protein</fullName>
    </recommendedName>
</protein>
<dbReference type="InterPro" id="IPR001005">
    <property type="entry name" value="SANT/Myb"/>
</dbReference>
<dbReference type="SMR" id="A0A803KXG7"/>
<dbReference type="OMA" id="FPEGCAN"/>
<evidence type="ECO:0000313" key="2">
    <source>
        <dbReference type="EnsemblPlants" id="AUR62003726-RA:cds"/>
    </source>
</evidence>
<reference evidence="2" key="2">
    <citation type="submission" date="2021-03" db="UniProtKB">
        <authorList>
            <consortium name="EnsemblPlants"/>
        </authorList>
    </citation>
    <scope>IDENTIFICATION</scope>
</reference>
<keyword evidence="3" id="KW-1185">Reference proteome</keyword>
<dbReference type="RefSeq" id="XP_021713605.1">
    <property type="nucleotide sequence ID" value="XM_021857913.1"/>
</dbReference>
<dbReference type="InterPro" id="IPR009057">
    <property type="entry name" value="Homeodomain-like_sf"/>
</dbReference>
<name>A0A803KXG7_CHEQI</name>
<dbReference type="CDD" id="cd00167">
    <property type="entry name" value="SANT"/>
    <property type="match status" value="1"/>
</dbReference>
<proteinExistence type="predicted"/>
<dbReference type="PANTHER" id="PTHR44042">
    <property type="entry name" value="DUPLICATED HOMEODOMAIN-LIKE SUPERFAMILY PROTEIN-RELATED"/>
    <property type="match status" value="1"/>
</dbReference>
<organism evidence="2 3">
    <name type="scientific">Chenopodium quinoa</name>
    <name type="common">Quinoa</name>
    <dbReference type="NCBI Taxonomy" id="63459"/>
    <lineage>
        <taxon>Eukaryota</taxon>
        <taxon>Viridiplantae</taxon>
        <taxon>Streptophyta</taxon>
        <taxon>Embryophyta</taxon>
        <taxon>Tracheophyta</taxon>
        <taxon>Spermatophyta</taxon>
        <taxon>Magnoliopsida</taxon>
        <taxon>eudicotyledons</taxon>
        <taxon>Gunneridae</taxon>
        <taxon>Pentapetalae</taxon>
        <taxon>Caryophyllales</taxon>
        <taxon>Chenopodiaceae</taxon>
        <taxon>Chenopodioideae</taxon>
        <taxon>Atripliceae</taxon>
        <taxon>Chenopodium</taxon>
    </lineage>
</organism>
<feature type="region of interest" description="Disordered" evidence="1">
    <location>
        <begin position="64"/>
        <end position="108"/>
    </location>
</feature>
<dbReference type="SUPFAM" id="SSF46689">
    <property type="entry name" value="Homeodomain-like"/>
    <property type="match status" value="1"/>
</dbReference>
<dbReference type="Proteomes" id="UP000596660">
    <property type="component" value="Unplaced"/>
</dbReference>
<gene>
    <name evidence="2" type="primary">LOC110681789</name>
</gene>
<dbReference type="OrthoDB" id="118550at2759"/>
<dbReference type="Gramene" id="AUR62003726-RA">
    <property type="protein sequence ID" value="AUR62003726-RA:cds"/>
    <property type="gene ID" value="AUR62003726"/>
</dbReference>
<sequence>MGWSFEEDKVFENAIAELGLESQNLVQEIALRMPGKTIEEIQTHIDELMHDVMMIEAGLLDEELDDIYGDDSSSSSMSHGAPPPPCQGVVPGQKRKGGGVRWTEDEHE</sequence>
<evidence type="ECO:0008006" key="4">
    <source>
        <dbReference type="Google" id="ProtNLM"/>
    </source>
</evidence>
<dbReference type="PANTHER" id="PTHR44042:SF54">
    <property type="entry name" value="MYB-LIKE DNA-BINDING DOMAIN, SHAQKYF CLASS PROTEIN"/>
    <property type="match status" value="1"/>
</dbReference>
<accession>A0A803KXG7</accession>
<dbReference type="EnsemblPlants" id="AUR62003726-RA">
    <property type="protein sequence ID" value="AUR62003726-RA:cds"/>
    <property type="gene ID" value="AUR62003726"/>
</dbReference>
<dbReference type="AlphaFoldDB" id="A0A803KXG7"/>
<evidence type="ECO:0000313" key="3">
    <source>
        <dbReference type="Proteomes" id="UP000596660"/>
    </source>
</evidence>
<dbReference type="KEGG" id="cqi:110681789"/>
<evidence type="ECO:0000256" key="1">
    <source>
        <dbReference type="SAM" id="MobiDB-lite"/>
    </source>
</evidence>